<reference evidence="2 3" key="1">
    <citation type="submission" date="2017-10" db="EMBL/GenBank/DDBJ databases">
        <title>Novel microbial diversity and functional potential in the marine mammal oral microbiome.</title>
        <authorList>
            <person name="Dudek N.K."/>
            <person name="Sun C.L."/>
            <person name="Burstein D."/>
            <person name="Kantor R.S."/>
            <person name="Aliaga Goltsman D.S."/>
            <person name="Bik E.M."/>
            <person name="Thomas B.C."/>
            <person name="Banfield J.F."/>
            <person name="Relman D.A."/>
        </authorList>
    </citation>
    <scope>NUCLEOTIDE SEQUENCE [LARGE SCALE GENOMIC DNA]</scope>
    <source>
        <strain evidence="2">DOLZORAL124_49_17</strain>
    </source>
</reference>
<gene>
    <name evidence="2" type="ORF">CSB45_12370</name>
</gene>
<organism evidence="2 3">
    <name type="scientific">candidate division KSB3 bacterium</name>
    <dbReference type="NCBI Taxonomy" id="2044937"/>
    <lineage>
        <taxon>Bacteria</taxon>
        <taxon>candidate division KSB3</taxon>
    </lineage>
</organism>
<dbReference type="InterPro" id="IPR021139">
    <property type="entry name" value="NYN"/>
</dbReference>
<dbReference type="Proteomes" id="UP000229740">
    <property type="component" value="Unassembled WGS sequence"/>
</dbReference>
<dbReference type="AlphaFoldDB" id="A0A2G6E244"/>
<evidence type="ECO:0000313" key="2">
    <source>
        <dbReference type="EMBL" id="PID56169.1"/>
    </source>
</evidence>
<dbReference type="PANTHER" id="PTHR35458">
    <property type="entry name" value="SLR0755 PROTEIN"/>
    <property type="match status" value="1"/>
</dbReference>
<dbReference type="PANTHER" id="PTHR35458:SF8">
    <property type="entry name" value="SLR0650 PROTEIN"/>
    <property type="match status" value="1"/>
</dbReference>
<evidence type="ECO:0000313" key="3">
    <source>
        <dbReference type="Proteomes" id="UP000229740"/>
    </source>
</evidence>
<dbReference type="InterPro" id="IPR047140">
    <property type="entry name" value="LabA"/>
</dbReference>
<name>A0A2G6E244_9BACT</name>
<feature type="domain" description="NYN" evidence="1">
    <location>
        <begin position="7"/>
        <end position="162"/>
    </location>
</feature>
<protein>
    <submittedName>
        <fullName evidence="2">NYN domain-containing protein</fullName>
    </submittedName>
</protein>
<evidence type="ECO:0000259" key="1">
    <source>
        <dbReference type="Pfam" id="PF01936"/>
    </source>
</evidence>
<accession>A0A2G6E244</accession>
<comment type="caution">
    <text evidence="2">The sequence shown here is derived from an EMBL/GenBank/DDBJ whole genome shotgun (WGS) entry which is preliminary data.</text>
</comment>
<dbReference type="EMBL" id="PDPS01000037">
    <property type="protein sequence ID" value="PID56169.1"/>
    <property type="molecule type" value="Genomic_DNA"/>
</dbReference>
<dbReference type="Gene3D" id="3.40.50.1010">
    <property type="entry name" value="5'-nuclease"/>
    <property type="match status" value="1"/>
</dbReference>
<proteinExistence type="predicted"/>
<dbReference type="Pfam" id="PF01936">
    <property type="entry name" value="NYN"/>
    <property type="match status" value="1"/>
</dbReference>
<dbReference type="GO" id="GO:0004540">
    <property type="term" value="F:RNA nuclease activity"/>
    <property type="evidence" value="ECO:0007669"/>
    <property type="project" value="InterPro"/>
</dbReference>
<sequence length="301" mass="34143">MSGASRRVGLYVDVANLAMNGGYGMRYDVLREFACRDNAEPIRLNAYVSFDGDRSEVDYVYKDGQYGFYSLLRDFGYKVIQKNVKWYVDESGNRFGKANADLDMAVDVLLQSNNMDRVVLVTGDGDFVRVVQALQNSGCRVEVVAFENVSAELRREADMFISGYLIPNLLPTGPSVNKTHWGRIGSRMRGVCYNHSSKGYGFLRAMKTIAPDLWRIDSRQKDSPYYSVFFHDSQLPEEVSFSELPSRSLIFEFEVADAEGHESGMQAKKMQLVSPQRRLMSAYNHHHNHHSHHNNSGNTAH</sequence>
<dbReference type="CDD" id="cd10911">
    <property type="entry name" value="PIN_LabA"/>
    <property type="match status" value="1"/>
</dbReference>